<evidence type="ECO:0000259" key="5">
    <source>
        <dbReference type="PROSITE" id="PS50830"/>
    </source>
</evidence>
<keyword evidence="1" id="KW-0540">Nuclease</keyword>
<keyword evidence="3" id="KW-0378">Hydrolase</keyword>
<dbReference type="GO" id="GO:0016787">
    <property type="term" value="F:hydrolase activity"/>
    <property type="evidence" value="ECO:0007669"/>
    <property type="project" value="UniProtKB-KW"/>
</dbReference>
<evidence type="ECO:0000313" key="6">
    <source>
        <dbReference type="EMBL" id="RIA55246.1"/>
    </source>
</evidence>
<evidence type="ECO:0000256" key="3">
    <source>
        <dbReference type="ARBA" id="ARBA00022801"/>
    </source>
</evidence>
<gene>
    <name evidence="6" type="ORF">BXY53_0306</name>
</gene>
<evidence type="ECO:0000256" key="4">
    <source>
        <dbReference type="SAM" id="SignalP"/>
    </source>
</evidence>
<dbReference type="Proteomes" id="UP000266273">
    <property type="component" value="Unassembled WGS sequence"/>
</dbReference>
<feature type="signal peptide" evidence="4">
    <location>
        <begin position="1"/>
        <end position="30"/>
    </location>
</feature>
<dbReference type="PROSITE" id="PS50830">
    <property type="entry name" value="TNASE_3"/>
    <property type="match status" value="1"/>
</dbReference>
<dbReference type="RefSeq" id="WP_119060180.1">
    <property type="nucleotide sequence ID" value="NZ_QXDF01000001.1"/>
</dbReference>
<evidence type="ECO:0000256" key="1">
    <source>
        <dbReference type="ARBA" id="ARBA00022722"/>
    </source>
</evidence>
<keyword evidence="2 6" id="KW-0255">Endonuclease</keyword>
<dbReference type="OrthoDB" id="7618306at2"/>
<dbReference type="Pfam" id="PF00565">
    <property type="entry name" value="SNase"/>
    <property type="match status" value="1"/>
</dbReference>
<feature type="domain" description="TNase-like" evidence="5">
    <location>
        <begin position="36"/>
        <end position="167"/>
    </location>
</feature>
<protein>
    <submittedName>
        <fullName evidence="6">Endonuclease YncB(Thermonuclease family)</fullName>
    </submittedName>
</protein>
<dbReference type="InterPro" id="IPR016071">
    <property type="entry name" value="Staphylococal_nuclease_OB-fold"/>
</dbReference>
<dbReference type="SUPFAM" id="SSF50199">
    <property type="entry name" value="Staphylococcal nuclease"/>
    <property type="match status" value="1"/>
</dbReference>
<name>A0A397Q1H7_9HYPH</name>
<keyword evidence="7" id="KW-1185">Reference proteome</keyword>
<evidence type="ECO:0000256" key="2">
    <source>
        <dbReference type="ARBA" id="ARBA00022759"/>
    </source>
</evidence>
<dbReference type="Gene3D" id="2.40.50.90">
    <property type="match status" value="1"/>
</dbReference>
<dbReference type="EMBL" id="QXDF01000001">
    <property type="protein sequence ID" value="RIA55246.1"/>
    <property type="molecule type" value="Genomic_DNA"/>
</dbReference>
<dbReference type="PANTHER" id="PTHR12302:SF3">
    <property type="entry name" value="SERINE_THREONINE-PROTEIN KINASE 31"/>
    <property type="match status" value="1"/>
</dbReference>
<proteinExistence type="predicted"/>
<dbReference type="AlphaFoldDB" id="A0A397Q1H7"/>
<dbReference type="SMART" id="SM00318">
    <property type="entry name" value="SNc"/>
    <property type="match status" value="1"/>
</dbReference>
<sequence>MRMRSNSAFRRALAMTAAAAVLVFADMAQAACDLKDAGRATIVKILNTESLLLEDGRAIRLVGALAPRTETRWAQAMGLEDKIIGALEERLLGKEVRLRVGARERDRYGRLLTHVFSGDNEPVWVQEGLVRDGLAMVYSFADNRDCVRELQAAERAAREAGAGFWEQGVFRVRDATDLDSLDGLAYSFQIVEGRVQDVAESRGRIYLNFGEDWRTDFTATVAPSDRDSFNDSGLELPDLEGRVIRVRGWLERRNGPMIEVTHPEQIERVGVGDSAALQTE</sequence>
<organism evidence="6 7">
    <name type="scientific">Dichotomicrobium thermohalophilum</name>
    <dbReference type="NCBI Taxonomy" id="933063"/>
    <lineage>
        <taxon>Bacteria</taxon>
        <taxon>Pseudomonadati</taxon>
        <taxon>Pseudomonadota</taxon>
        <taxon>Alphaproteobacteria</taxon>
        <taxon>Hyphomicrobiales</taxon>
        <taxon>Hyphomicrobiaceae</taxon>
        <taxon>Dichotomicrobium</taxon>
    </lineage>
</organism>
<dbReference type="InterPro" id="IPR035437">
    <property type="entry name" value="SNase_OB-fold_sf"/>
</dbReference>
<dbReference type="PANTHER" id="PTHR12302">
    <property type="entry name" value="EBNA2 BINDING PROTEIN P100"/>
    <property type="match status" value="1"/>
</dbReference>
<dbReference type="GO" id="GO:0004519">
    <property type="term" value="F:endonuclease activity"/>
    <property type="evidence" value="ECO:0007669"/>
    <property type="project" value="UniProtKB-KW"/>
</dbReference>
<evidence type="ECO:0000313" key="7">
    <source>
        <dbReference type="Proteomes" id="UP000266273"/>
    </source>
</evidence>
<keyword evidence="4" id="KW-0732">Signal</keyword>
<accession>A0A397Q1H7</accession>
<feature type="chain" id="PRO_5017255868" evidence="4">
    <location>
        <begin position="31"/>
        <end position="280"/>
    </location>
</feature>
<comment type="caution">
    <text evidence="6">The sequence shown here is derived from an EMBL/GenBank/DDBJ whole genome shotgun (WGS) entry which is preliminary data.</text>
</comment>
<reference evidence="6 7" key="1">
    <citation type="submission" date="2018-08" db="EMBL/GenBank/DDBJ databases">
        <title>Genomic Encyclopedia of Archaeal and Bacterial Type Strains, Phase II (KMG-II): from individual species to whole genera.</title>
        <authorList>
            <person name="Goeker M."/>
        </authorList>
    </citation>
    <scope>NUCLEOTIDE SEQUENCE [LARGE SCALE GENOMIC DNA]</scope>
    <source>
        <strain evidence="6 7">DSM 5002</strain>
    </source>
</reference>